<feature type="non-terminal residue" evidence="2">
    <location>
        <position position="49"/>
    </location>
</feature>
<gene>
    <name evidence="2" type="ORF">GSTUAT00004452001</name>
</gene>
<feature type="compositionally biased region" description="Polar residues" evidence="1">
    <location>
        <begin position="1"/>
        <end position="19"/>
    </location>
</feature>
<protein>
    <submittedName>
        <fullName evidence="2">Uncharacterized protein</fullName>
    </submittedName>
</protein>
<evidence type="ECO:0000313" key="3">
    <source>
        <dbReference type="Proteomes" id="UP001412239"/>
    </source>
</evidence>
<reference evidence="2" key="1">
    <citation type="submission" date="2015-10" db="EMBL/GenBank/DDBJ databases">
        <authorList>
            <person name="Regsiter A."/>
            <person name="william w."/>
        </authorList>
    </citation>
    <scope>NUCLEOTIDE SEQUENCE</scope>
    <source>
        <strain evidence="2">Montdore</strain>
    </source>
</reference>
<name>A0A292PXK9_9PEZI</name>
<dbReference type="Proteomes" id="UP001412239">
    <property type="component" value="Unassembled WGS sequence"/>
</dbReference>
<proteinExistence type="predicted"/>
<evidence type="ECO:0000313" key="2">
    <source>
        <dbReference type="EMBL" id="CUS11435.1"/>
    </source>
</evidence>
<evidence type="ECO:0000256" key="1">
    <source>
        <dbReference type="SAM" id="MobiDB-lite"/>
    </source>
</evidence>
<accession>A0A292PXK9</accession>
<sequence length="49" mass="5383">MPQPNLSRSYKNPANTPSNRDIKVAINSTTLGNSDKRLTENIPQTKASI</sequence>
<dbReference type="AlphaFoldDB" id="A0A292PXK9"/>
<dbReference type="EMBL" id="LN891021">
    <property type="protein sequence ID" value="CUS11435.1"/>
    <property type="molecule type" value="Genomic_DNA"/>
</dbReference>
<organism evidence="2 3">
    <name type="scientific">Tuber aestivum</name>
    <name type="common">summer truffle</name>
    <dbReference type="NCBI Taxonomy" id="59557"/>
    <lineage>
        <taxon>Eukaryota</taxon>
        <taxon>Fungi</taxon>
        <taxon>Dikarya</taxon>
        <taxon>Ascomycota</taxon>
        <taxon>Pezizomycotina</taxon>
        <taxon>Pezizomycetes</taxon>
        <taxon>Pezizales</taxon>
        <taxon>Tuberaceae</taxon>
        <taxon>Tuber</taxon>
    </lineage>
</organism>
<feature type="region of interest" description="Disordered" evidence="1">
    <location>
        <begin position="1"/>
        <end position="49"/>
    </location>
</feature>
<keyword evidence="3" id="KW-1185">Reference proteome</keyword>